<evidence type="ECO:0000313" key="2">
    <source>
        <dbReference type="EMBL" id="CAD7235888.1"/>
    </source>
</evidence>
<evidence type="ECO:0000256" key="1">
    <source>
        <dbReference type="SAM" id="MobiDB-lite"/>
    </source>
</evidence>
<feature type="non-terminal residue" evidence="2">
    <location>
        <position position="145"/>
    </location>
</feature>
<gene>
    <name evidence="2" type="ORF">CTOB1V02_LOCUS13703</name>
</gene>
<accession>A0A7R8WQ81</accession>
<organism evidence="2">
    <name type="scientific">Cyprideis torosa</name>
    <dbReference type="NCBI Taxonomy" id="163714"/>
    <lineage>
        <taxon>Eukaryota</taxon>
        <taxon>Metazoa</taxon>
        <taxon>Ecdysozoa</taxon>
        <taxon>Arthropoda</taxon>
        <taxon>Crustacea</taxon>
        <taxon>Oligostraca</taxon>
        <taxon>Ostracoda</taxon>
        <taxon>Podocopa</taxon>
        <taxon>Podocopida</taxon>
        <taxon>Cytherocopina</taxon>
        <taxon>Cytheroidea</taxon>
        <taxon>Cytherideidae</taxon>
        <taxon>Cyprideis</taxon>
    </lineage>
</organism>
<feature type="compositionally biased region" description="Basic and acidic residues" evidence="1">
    <location>
        <begin position="30"/>
        <end position="44"/>
    </location>
</feature>
<feature type="region of interest" description="Disordered" evidence="1">
    <location>
        <begin position="24"/>
        <end position="75"/>
    </location>
</feature>
<dbReference type="EMBL" id="OB675241">
    <property type="protein sequence ID" value="CAD7235888.1"/>
    <property type="molecule type" value="Genomic_DNA"/>
</dbReference>
<dbReference type="AlphaFoldDB" id="A0A7R8WQ81"/>
<sequence>MVDNPSAALMRISTLSLSLLSRRSRSPLAHRREEVGELARRGEESMVGYRGNGRENGSPHPQEAGGSDPVWHSWHTPKQEPLEEAHLVASRAAASLSGLMPRELGNVFDLGQGHHHRSAAAGDPDEELKVAQQRFLDEILHRLPN</sequence>
<protein>
    <submittedName>
        <fullName evidence="2">Uncharacterized protein</fullName>
    </submittedName>
</protein>
<name>A0A7R8WQ81_9CRUS</name>
<proteinExistence type="predicted"/>
<reference evidence="2" key="1">
    <citation type="submission" date="2020-11" db="EMBL/GenBank/DDBJ databases">
        <authorList>
            <person name="Tran Van P."/>
        </authorList>
    </citation>
    <scope>NUCLEOTIDE SEQUENCE</scope>
</reference>